<sequence>RDQGQIRGLSLKSGLASLGDEYCRWARVMILARRDEVSPGEMVAFSRQKP</sequence>
<reference evidence="1 2" key="1">
    <citation type="journal article" date="2018" name="Front. Plant Sci.">
        <title>Red Clover (Trifolium pratense) and Zigzag Clover (T. medium) - A Picture of Genomic Similarities and Differences.</title>
        <authorList>
            <person name="Dluhosova J."/>
            <person name="Istvanek J."/>
            <person name="Nedelnik J."/>
            <person name="Repkova J."/>
        </authorList>
    </citation>
    <scope>NUCLEOTIDE SEQUENCE [LARGE SCALE GENOMIC DNA]</scope>
    <source>
        <strain evidence="2">cv. 10/8</strain>
        <tissue evidence="1">Leaf</tissue>
    </source>
</reference>
<name>A0A392RHL0_9FABA</name>
<protein>
    <submittedName>
        <fullName evidence="1">Uncharacterized protein</fullName>
    </submittedName>
</protein>
<evidence type="ECO:0000313" key="1">
    <source>
        <dbReference type="EMBL" id="MCI35075.1"/>
    </source>
</evidence>
<organism evidence="1 2">
    <name type="scientific">Trifolium medium</name>
    <dbReference type="NCBI Taxonomy" id="97028"/>
    <lineage>
        <taxon>Eukaryota</taxon>
        <taxon>Viridiplantae</taxon>
        <taxon>Streptophyta</taxon>
        <taxon>Embryophyta</taxon>
        <taxon>Tracheophyta</taxon>
        <taxon>Spermatophyta</taxon>
        <taxon>Magnoliopsida</taxon>
        <taxon>eudicotyledons</taxon>
        <taxon>Gunneridae</taxon>
        <taxon>Pentapetalae</taxon>
        <taxon>rosids</taxon>
        <taxon>fabids</taxon>
        <taxon>Fabales</taxon>
        <taxon>Fabaceae</taxon>
        <taxon>Papilionoideae</taxon>
        <taxon>50 kb inversion clade</taxon>
        <taxon>NPAAA clade</taxon>
        <taxon>Hologalegina</taxon>
        <taxon>IRL clade</taxon>
        <taxon>Trifolieae</taxon>
        <taxon>Trifolium</taxon>
    </lineage>
</organism>
<feature type="non-terminal residue" evidence="1">
    <location>
        <position position="1"/>
    </location>
</feature>
<keyword evidence="2" id="KW-1185">Reference proteome</keyword>
<comment type="caution">
    <text evidence="1">The sequence shown here is derived from an EMBL/GenBank/DDBJ whole genome shotgun (WGS) entry which is preliminary data.</text>
</comment>
<proteinExistence type="predicted"/>
<dbReference type="EMBL" id="LXQA010219967">
    <property type="protein sequence ID" value="MCI35075.1"/>
    <property type="molecule type" value="Genomic_DNA"/>
</dbReference>
<dbReference type="Proteomes" id="UP000265520">
    <property type="component" value="Unassembled WGS sequence"/>
</dbReference>
<evidence type="ECO:0000313" key="2">
    <source>
        <dbReference type="Proteomes" id="UP000265520"/>
    </source>
</evidence>
<accession>A0A392RHL0</accession>
<dbReference type="AlphaFoldDB" id="A0A392RHL0"/>